<name>A0A833WHR6_PHYIN</name>
<protein>
    <recommendedName>
        <fullName evidence="4">M96 mating-specific protein family</fullName>
    </recommendedName>
</protein>
<evidence type="ECO:0000313" key="2">
    <source>
        <dbReference type="EMBL" id="KAF4035420.1"/>
    </source>
</evidence>
<organism evidence="2 3">
    <name type="scientific">Phytophthora infestans</name>
    <name type="common">Potato late blight agent</name>
    <name type="synonym">Botrytis infestans</name>
    <dbReference type="NCBI Taxonomy" id="4787"/>
    <lineage>
        <taxon>Eukaryota</taxon>
        <taxon>Sar</taxon>
        <taxon>Stramenopiles</taxon>
        <taxon>Oomycota</taxon>
        <taxon>Peronosporomycetes</taxon>
        <taxon>Peronosporales</taxon>
        <taxon>Peronosporaceae</taxon>
        <taxon>Phytophthora</taxon>
    </lineage>
</organism>
<dbReference type="AlphaFoldDB" id="A0A833WHR6"/>
<feature type="region of interest" description="Disordered" evidence="1">
    <location>
        <begin position="40"/>
        <end position="61"/>
    </location>
</feature>
<sequence>MDELNAPNTFEQVLGNTTPTLLDFLDALEDVDMTADALPMASTVPAKGDNRPRANTKSNTWRQRQRLDVLRLRDEVKHLDAELKKIKLASGVRSTLPLVDGVSTIAAAELKIPVVKRLLGQSWQDAASRESLARQMANIDNEQLRRVLHMQVKYARKLHRMITQQMTNAAVAQVLGCLPAFSEDDVRPPQDNNVVFQKILSAMDGYCKDVGSIFVTENASEEKDEGHVSIHHARGLQVQLVNTYAVPFSVGATEQAIWKVLTGRERNDENSRVAYNELFEFDRTTTLQSIRTFIGTGPYELCFLIRKGCRKYVKGDRTYFVVHEASIVSSAFGAGVSYEEVVRRTVQHEKDKRGAPTAIIKTHVLATFPSYKTRSCISPEGLKAFYDSLMRFNHKVEDALISKVNVTI</sequence>
<reference evidence="2" key="1">
    <citation type="submission" date="2020-04" db="EMBL/GenBank/DDBJ databases">
        <title>Hybrid Assembly of Korean Phytophthora infestans isolates.</title>
        <authorList>
            <person name="Prokchorchik M."/>
            <person name="Lee Y."/>
            <person name="Seo J."/>
            <person name="Cho J.-H."/>
            <person name="Park Y.-E."/>
            <person name="Jang D.-C."/>
            <person name="Im J.-S."/>
            <person name="Choi J.-G."/>
            <person name="Park H.-J."/>
            <person name="Lee G.-B."/>
            <person name="Lee Y.-G."/>
            <person name="Hong S.-Y."/>
            <person name="Cho K."/>
            <person name="Sohn K.H."/>
        </authorList>
    </citation>
    <scope>NUCLEOTIDE SEQUENCE</scope>
    <source>
        <strain evidence="2">KR_1_A1</strain>
    </source>
</reference>
<evidence type="ECO:0000313" key="3">
    <source>
        <dbReference type="Proteomes" id="UP000602510"/>
    </source>
</evidence>
<gene>
    <name evidence="2" type="ORF">GN244_ATG12559</name>
</gene>
<keyword evidence="3" id="KW-1185">Reference proteome</keyword>
<evidence type="ECO:0000256" key="1">
    <source>
        <dbReference type="SAM" id="MobiDB-lite"/>
    </source>
</evidence>
<dbReference type="Proteomes" id="UP000602510">
    <property type="component" value="Unassembled WGS sequence"/>
</dbReference>
<accession>A0A833WHR6</accession>
<evidence type="ECO:0008006" key="4">
    <source>
        <dbReference type="Google" id="ProtNLM"/>
    </source>
</evidence>
<dbReference type="EMBL" id="WSZM01000316">
    <property type="protein sequence ID" value="KAF4035420.1"/>
    <property type="molecule type" value="Genomic_DNA"/>
</dbReference>
<comment type="caution">
    <text evidence="2">The sequence shown here is derived from an EMBL/GenBank/DDBJ whole genome shotgun (WGS) entry which is preliminary data.</text>
</comment>
<proteinExistence type="predicted"/>